<dbReference type="EMBL" id="LLXI01005586">
    <property type="protein sequence ID" value="PKY61603.1"/>
    <property type="molecule type" value="Genomic_DNA"/>
</dbReference>
<dbReference type="VEuPathDB" id="FungiDB:RhiirA1_476333"/>
<evidence type="ECO:0000256" key="1">
    <source>
        <dbReference type="SAM" id="Coils"/>
    </source>
</evidence>
<comment type="caution">
    <text evidence="2">The sequence shown here is derived from an EMBL/GenBank/DDBJ whole genome shotgun (WGS) entry which is preliminary data.</text>
</comment>
<dbReference type="AlphaFoldDB" id="A0A2I1HS20"/>
<sequence length="550" mass="65162">MEYITLTRKEGEEKYPSRKVRVKNREKIKEKSEGLLDTVIISIRYRNKPDYMKMGIKSIIKVISEHYMFDEEDNLLIDNKVEENLLGNRELLTYGYIIEDDELDIRFLRFEEWLEESELTTIKDKKYINMRYFKEILHLEENIIKEENRDKVREFQKKIDYQWSNNYVKPWKNDDLTDKIIGKLFETKGFNKEYDNVEELVSSNEEDDVSENIRTEAIEYDKEFYEKICKSCFEKRKENNEIIEREKATIIAEKWIERGHVNITIRGIMRLLKLGYDELRLENDREFIDKYIEYNDLLDDELIIKLNELDNETETKKRLERLKNLIEVLEIEVSDGELLRLISMEYRDVDILSADFIKLFQEYKNESEKEIKRILDEYLKKFEIEESEEEVEEENDDTDDSEKIGEILDPEEHEIWEENIEDFNENEFENNNENVINTEGFGLSQNSDSNNSLNIKDSDNESELSDYNLQDLFQENTLLNMGATRAEVREDFRAGLLAATGHDIGGNWAGLIPANLLANAIEDAGNIAGGIVNIPLFYGNIYSDWESTRG</sequence>
<dbReference type="VEuPathDB" id="FungiDB:RhiirFUN_022423"/>
<keyword evidence="3" id="KW-1185">Reference proteome</keyword>
<protein>
    <submittedName>
        <fullName evidence="2">Uncharacterized protein</fullName>
    </submittedName>
</protein>
<dbReference type="VEuPathDB" id="FungiDB:FUN_017510"/>
<dbReference type="Proteomes" id="UP000234323">
    <property type="component" value="Unassembled WGS sequence"/>
</dbReference>
<gene>
    <name evidence="2" type="ORF">RhiirA4_486809</name>
</gene>
<feature type="coiled-coil region" evidence="1">
    <location>
        <begin position="312"/>
        <end position="339"/>
    </location>
</feature>
<evidence type="ECO:0000313" key="2">
    <source>
        <dbReference type="EMBL" id="PKY61603.1"/>
    </source>
</evidence>
<dbReference type="VEuPathDB" id="FungiDB:RhiirA1_469690"/>
<proteinExistence type="predicted"/>
<organism evidence="2 3">
    <name type="scientific">Rhizophagus irregularis</name>
    <dbReference type="NCBI Taxonomy" id="588596"/>
    <lineage>
        <taxon>Eukaryota</taxon>
        <taxon>Fungi</taxon>
        <taxon>Fungi incertae sedis</taxon>
        <taxon>Mucoromycota</taxon>
        <taxon>Glomeromycotina</taxon>
        <taxon>Glomeromycetes</taxon>
        <taxon>Glomerales</taxon>
        <taxon>Glomeraceae</taxon>
        <taxon>Rhizophagus</taxon>
    </lineage>
</organism>
<keyword evidence="1" id="KW-0175">Coiled coil</keyword>
<evidence type="ECO:0000313" key="3">
    <source>
        <dbReference type="Proteomes" id="UP000234323"/>
    </source>
</evidence>
<accession>A0A2I1HS20</accession>
<name>A0A2I1HS20_9GLOM</name>
<reference evidence="2 3" key="1">
    <citation type="submission" date="2015-10" db="EMBL/GenBank/DDBJ databases">
        <title>Genome analyses suggest a sexual origin of heterokaryosis in a supposedly ancient asexual fungus.</title>
        <authorList>
            <person name="Ropars J."/>
            <person name="Sedzielewska K."/>
            <person name="Noel J."/>
            <person name="Charron P."/>
            <person name="Farinelli L."/>
            <person name="Marton T."/>
            <person name="Kruger M."/>
            <person name="Pelin A."/>
            <person name="Brachmann A."/>
            <person name="Corradi N."/>
        </authorList>
    </citation>
    <scope>NUCLEOTIDE SEQUENCE [LARGE SCALE GENOMIC DNA]</scope>
    <source>
        <strain evidence="2 3">A4</strain>
    </source>
</reference>